<gene>
    <name evidence="1" type="ORF">PHPALM_12651</name>
</gene>
<sequence length="442" mass="48580">MAYFSALQIVSPSEAKEIYEEKPEKVMKPVLAMFASDSYATKVAAIPCVIMDTANTEITPDSAAEVSIVTVKLIKLLSARGIWLRLQDITGGATITGKSEARSAVFESRRSSTVPNVIGWVTEQCLTPGVGDLLLSRWVMERLGYSPEKVFASAQQIRAEWDMGDVDDLLADGVVSVFEHTTAAEAPVVTKEERVLDDDEARACFPEMDSDINTERQEIRAILLEKADEAQQLGASDEFVKELAEILMQLIDVFRIVIGRDPPVDMPPMKVKLKPGAIAMKCKARRYSPVHRVFLKKHIDALILAGLISKEGADKQGRIWIPDDATELQVRVSTVVTLKGISEKSIWKETACDADFFVQRCLHCASMLGAPPQPRLLGEAMHGEHPNATLVRMCWIWVNDLGTHFKNNALEALQHAIGVSVGIQHHGGGKPKGIVLLLNPPL</sequence>
<protein>
    <submittedName>
        <fullName evidence="1">Uncharacterized protein</fullName>
    </submittedName>
</protein>
<evidence type="ECO:0000313" key="2">
    <source>
        <dbReference type="Proteomes" id="UP000237271"/>
    </source>
</evidence>
<evidence type="ECO:0000313" key="1">
    <source>
        <dbReference type="EMBL" id="POM70858.1"/>
    </source>
</evidence>
<name>A0A2P4XZ97_9STRA</name>
<reference evidence="1 2" key="1">
    <citation type="journal article" date="2017" name="Genome Biol. Evol.">
        <title>Phytophthora megakarya and P. palmivora, closely related causal agents of cacao black pod rot, underwent increases in genome sizes and gene numbers by different mechanisms.</title>
        <authorList>
            <person name="Ali S.S."/>
            <person name="Shao J."/>
            <person name="Lary D.J."/>
            <person name="Kronmiller B."/>
            <person name="Shen D."/>
            <person name="Strem M.D."/>
            <person name="Amoako-Attah I."/>
            <person name="Akrofi A.Y."/>
            <person name="Begoude B.A."/>
            <person name="Ten Hoopen G.M."/>
            <person name="Coulibaly K."/>
            <person name="Kebe B.I."/>
            <person name="Melnick R.L."/>
            <person name="Guiltinan M.J."/>
            <person name="Tyler B.M."/>
            <person name="Meinhardt L.W."/>
            <person name="Bailey B.A."/>
        </authorList>
    </citation>
    <scope>NUCLEOTIDE SEQUENCE [LARGE SCALE GENOMIC DNA]</scope>
    <source>
        <strain evidence="2">sbr112.9</strain>
    </source>
</reference>
<dbReference type="AlphaFoldDB" id="A0A2P4XZ97"/>
<keyword evidence="2" id="KW-1185">Reference proteome</keyword>
<dbReference type="Proteomes" id="UP000237271">
    <property type="component" value="Unassembled WGS sequence"/>
</dbReference>
<dbReference type="EMBL" id="NCKW01006743">
    <property type="protein sequence ID" value="POM70858.1"/>
    <property type="molecule type" value="Genomic_DNA"/>
</dbReference>
<organism evidence="1 2">
    <name type="scientific">Phytophthora palmivora</name>
    <dbReference type="NCBI Taxonomy" id="4796"/>
    <lineage>
        <taxon>Eukaryota</taxon>
        <taxon>Sar</taxon>
        <taxon>Stramenopiles</taxon>
        <taxon>Oomycota</taxon>
        <taxon>Peronosporomycetes</taxon>
        <taxon>Peronosporales</taxon>
        <taxon>Peronosporaceae</taxon>
        <taxon>Phytophthora</taxon>
    </lineage>
</organism>
<comment type="caution">
    <text evidence="1">The sequence shown here is derived from an EMBL/GenBank/DDBJ whole genome shotgun (WGS) entry which is preliminary data.</text>
</comment>
<accession>A0A2P4XZ97</accession>
<proteinExistence type="predicted"/>
<dbReference type="OrthoDB" id="125255at2759"/>